<dbReference type="AlphaFoldDB" id="A0A644WK66"/>
<dbReference type="GO" id="GO:0005737">
    <property type="term" value="C:cytoplasm"/>
    <property type="evidence" value="ECO:0007669"/>
    <property type="project" value="TreeGrafter"/>
</dbReference>
<dbReference type="NCBIfam" id="TIGR00654">
    <property type="entry name" value="PhzF_family"/>
    <property type="match status" value="1"/>
</dbReference>
<dbReference type="EC" id="5.1.-.-" evidence="2"/>
<sequence length="291" mass="32046">MEDRTVWQIDAFTTSPFSGNPAGVVYPCDSLTAEEMLKISRELNNSETAFIQRLDGCDVQHIRFFTVKQEVPLCTHATVASYHVLSTKLGLKSGEYRMQCKAGLLPVSVESLPAHPRIRVTQKEGHFGPLLTDEQNKKLIEALQLKPASFYKDLPVQIVSTGNAKVLVGLKNKHELDALSLRREVLIALGEELGVPGFYLYTFDQADEQITAHTRMFSPGSGVEEDPVTGNAAGALALYLSRYTNRMPEGRASFMQGEAMGRQGVVSVIVNQLYATVLGQACTVFETHLLL</sequence>
<organism evidence="2">
    <name type="scientific">bioreactor metagenome</name>
    <dbReference type="NCBI Taxonomy" id="1076179"/>
    <lineage>
        <taxon>unclassified sequences</taxon>
        <taxon>metagenomes</taxon>
        <taxon>ecological metagenomes</taxon>
    </lineage>
</organism>
<comment type="caution">
    <text evidence="2">The sequence shown here is derived from an EMBL/GenBank/DDBJ whole genome shotgun (WGS) entry which is preliminary data.</text>
</comment>
<dbReference type="PANTHER" id="PTHR13774:SF39">
    <property type="entry name" value="BIOSYNTHESIS PROTEIN, PUTATIVE-RELATED"/>
    <property type="match status" value="1"/>
</dbReference>
<accession>A0A644WK66</accession>
<evidence type="ECO:0000313" key="2">
    <source>
        <dbReference type="EMBL" id="MPM04170.1"/>
    </source>
</evidence>
<dbReference type="InterPro" id="IPR003719">
    <property type="entry name" value="Phenazine_PhzF-like"/>
</dbReference>
<evidence type="ECO:0000256" key="1">
    <source>
        <dbReference type="ARBA" id="ARBA00023235"/>
    </source>
</evidence>
<gene>
    <name evidence="2" type="primary">yddE_7</name>
    <name evidence="2" type="ORF">SDC9_50442</name>
</gene>
<dbReference type="PANTHER" id="PTHR13774">
    <property type="entry name" value="PHENAZINE BIOSYNTHESIS PROTEIN"/>
    <property type="match status" value="1"/>
</dbReference>
<dbReference type="Gene3D" id="3.10.310.10">
    <property type="entry name" value="Diaminopimelate Epimerase, Chain A, domain 1"/>
    <property type="match status" value="2"/>
</dbReference>
<reference evidence="2" key="1">
    <citation type="submission" date="2019-08" db="EMBL/GenBank/DDBJ databases">
        <authorList>
            <person name="Kucharzyk K."/>
            <person name="Murdoch R.W."/>
            <person name="Higgins S."/>
            <person name="Loffler F."/>
        </authorList>
    </citation>
    <scope>NUCLEOTIDE SEQUENCE</scope>
</reference>
<dbReference type="EMBL" id="VSSQ01001015">
    <property type="protein sequence ID" value="MPM04170.1"/>
    <property type="molecule type" value="Genomic_DNA"/>
</dbReference>
<dbReference type="PIRSF" id="PIRSF016184">
    <property type="entry name" value="PhzC_PhzF"/>
    <property type="match status" value="1"/>
</dbReference>
<name>A0A644WK66_9ZZZZ</name>
<keyword evidence="1 2" id="KW-0413">Isomerase</keyword>
<dbReference type="Pfam" id="PF02567">
    <property type="entry name" value="PhzC-PhzF"/>
    <property type="match status" value="1"/>
</dbReference>
<dbReference type="GO" id="GO:0016853">
    <property type="term" value="F:isomerase activity"/>
    <property type="evidence" value="ECO:0007669"/>
    <property type="project" value="UniProtKB-KW"/>
</dbReference>
<protein>
    <submittedName>
        <fullName evidence="2">Putative isomerase YddE</fullName>
        <ecNumber evidence="2">5.1.-.-</ecNumber>
    </submittedName>
</protein>
<dbReference type="SUPFAM" id="SSF54506">
    <property type="entry name" value="Diaminopimelate epimerase-like"/>
    <property type="match status" value="1"/>
</dbReference>
<proteinExistence type="predicted"/>